<dbReference type="EMBL" id="ML220115">
    <property type="protein sequence ID" value="TGZ82604.1"/>
    <property type="molecule type" value="Genomic_DNA"/>
</dbReference>
<dbReference type="AlphaFoldDB" id="A0A4S2N121"/>
<dbReference type="Proteomes" id="UP000298138">
    <property type="component" value="Unassembled WGS sequence"/>
</dbReference>
<feature type="transmembrane region" description="Helical" evidence="1">
    <location>
        <begin position="103"/>
        <end position="124"/>
    </location>
</feature>
<dbReference type="InParanoid" id="A0A4S2N121"/>
<keyword evidence="1" id="KW-0472">Membrane</keyword>
<gene>
    <name evidence="2" type="ORF">EX30DRAFT_192395</name>
</gene>
<accession>A0A4S2N121</accession>
<organism evidence="2 3">
    <name type="scientific">Ascodesmis nigricans</name>
    <dbReference type="NCBI Taxonomy" id="341454"/>
    <lineage>
        <taxon>Eukaryota</taxon>
        <taxon>Fungi</taxon>
        <taxon>Dikarya</taxon>
        <taxon>Ascomycota</taxon>
        <taxon>Pezizomycotina</taxon>
        <taxon>Pezizomycetes</taxon>
        <taxon>Pezizales</taxon>
        <taxon>Ascodesmidaceae</taxon>
        <taxon>Ascodesmis</taxon>
    </lineage>
</organism>
<keyword evidence="1" id="KW-1133">Transmembrane helix</keyword>
<proteinExistence type="predicted"/>
<evidence type="ECO:0000313" key="2">
    <source>
        <dbReference type="EMBL" id="TGZ82604.1"/>
    </source>
</evidence>
<reference evidence="2 3" key="1">
    <citation type="submission" date="2019-04" db="EMBL/GenBank/DDBJ databases">
        <title>Comparative genomics and transcriptomics to analyze fruiting body development in filamentous ascomycetes.</title>
        <authorList>
            <consortium name="DOE Joint Genome Institute"/>
            <person name="Lutkenhaus R."/>
            <person name="Traeger S."/>
            <person name="Breuer J."/>
            <person name="Kuo A."/>
            <person name="Lipzen A."/>
            <person name="Pangilinan J."/>
            <person name="Dilworth D."/>
            <person name="Sandor L."/>
            <person name="Poggeler S."/>
            <person name="Barry K."/>
            <person name="Grigoriev I.V."/>
            <person name="Nowrousian M."/>
        </authorList>
    </citation>
    <scope>NUCLEOTIDE SEQUENCE [LARGE SCALE GENOMIC DNA]</scope>
    <source>
        <strain evidence="2 3">CBS 389.68</strain>
    </source>
</reference>
<sequence>MLTDDPEFANTDDALRLPTYGILWKSKSYFANSGGGRSTTTAASVVGEFGHFRVADDADRVRSLTLSITFVVVVVVVVGLIGGENVHVVVVVVADKSPGSHFFVSWCGLLLLFGTGVYASIFLIPSSVSAPTPIAPSSSSPPITSAPLLSVLLPSPTHTLHQTLKLGNATATNATDSSASVIKLAHSASFSAALFPSKKLKLGMSPISGMLTPQRRQLTMIVSTPRRKMKVIAGSICVW</sequence>
<protein>
    <submittedName>
        <fullName evidence="2">Uncharacterized protein</fullName>
    </submittedName>
</protein>
<feature type="transmembrane region" description="Helical" evidence="1">
    <location>
        <begin position="63"/>
        <end position="83"/>
    </location>
</feature>
<name>A0A4S2N121_9PEZI</name>
<evidence type="ECO:0000313" key="3">
    <source>
        <dbReference type="Proteomes" id="UP000298138"/>
    </source>
</evidence>
<evidence type="ECO:0000256" key="1">
    <source>
        <dbReference type="SAM" id="Phobius"/>
    </source>
</evidence>
<keyword evidence="1" id="KW-0812">Transmembrane</keyword>
<keyword evidence="3" id="KW-1185">Reference proteome</keyword>